<dbReference type="Pfam" id="PF00702">
    <property type="entry name" value="Hydrolase"/>
    <property type="match status" value="1"/>
</dbReference>
<dbReference type="AlphaFoldDB" id="A0A4U0PLU1"/>
<feature type="transmembrane region" description="Helical" evidence="6">
    <location>
        <begin position="203"/>
        <end position="223"/>
    </location>
</feature>
<keyword evidence="2 6" id="KW-0812">Transmembrane</keyword>
<evidence type="ECO:0000313" key="7">
    <source>
        <dbReference type="EMBL" id="TJZ69047.1"/>
    </source>
</evidence>
<dbReference type="GO" id="GO:0005524">
    <property type="term" value="F:ATP binding"/>
    <property type="evidence" value="ECO:0007669"/>
    <property type="project" value="InterPro"/>
</dbReference>
<dbReference type="PANTHER" id="PTHR43520:SF8">
    <property type="entry name" value="P-TYPE CU(+) TRANSPORTER"/>
    <property type="match status" value="1"/>
</dbReference>
<sequence>VAGQWVRVGTPAGAVALDDAQRAEVARLAASGQTVVSVAIDGRFAGLIALADAVRASSRDAVAALQRQGVRVVMMTGDNVETATAVARQLGIDDVRAGVKPADKAGAVTAFKQQGRVVAMAGDGVNDAPALAAADVSFAMRSGSDVAIEAADITLMHNDLAHVAAAISLSRATVRKIRQNLFFAFFYNVLGIPLAAFGMLSPVIAGAAMAASSISVVSNALLLKRWKA</sequence>
<keyword evidence="3" id="KW-1278">Translocase</keyword>
<dbReference type="GO" id="GO:0005507">
    <property type="term" value="F:copper ion binding"/>
    <property type="evidence" value="ECO:0007669"/>
    <property type="project" value="TreeGrafter"/>
</dbReference>
<dbReference type="Proteomes" id="UP000310016">
    <property type="component" value="Unassembled WGS sequence"/>
</dbReference>
<name>A0A4U0PLU1_9NEIS</name>
<protein>
    <submittedName>
        <fullName evidence="7">HAD family hydrolase</fullName>
    </submittedName>
</protein>
<evidence type="ECO:0000256" key="1">
    <source>
        <dbReference type="ARBA" id="ARBA00004370"/>
    </source>
</evidence>
<feature type="transmembrane region" description="Helical" evidence="6">
    <location>
        <begin position="180"/>
        <end position="197"/>
    </location>
</feature>
<keyword evidence="5 6" id="KW-0472">Membrane</keyword>
<keyword evidence="4 6" id="KW-1133">Transmembrane helix</keyword>
<dbReference type="GO" id="GO:0055070">
    <property type="term" value="P:copper ion homeostasis"/>
    <property type="evidence" value="ECO:0007669"/>
    <property type="project" value="TreeGrafter"/>
</dbReference>
<dbReference type="EMBL" id="SUMF01000022">
    <property type="protein sequence ID" value="TJZ69047.1"/>
    <property type="molecule type" value="Genomic_DNA"/>
</dbReference>
<dbReference type="InterPro" id="IPR023214">
    <property type="entry name" value="HAD_sf"/>
</dbReference>
<comment type="subcellular location">
    <subcellularLocation>
        <location evidence="1">Membrane</location>
    </subcellularLocation>
</comment>
<evidence type="ECO:0000256" key="2">
    <source>
        <dbReference type="ARBA" id="ARBA00022692"/>
    </source>
</evidence>
<gene>
    <name evidence="7" type="ORF">FAZ21_15390</name>
</gene>
<dbReference type="NCBIfam" id="TIGR01494">
    <property type="entry name" value="ATPase_P-type"/>
    <property type="match status" value="1"/>
</dbReference>
<evidence type="ECO:0000256" key="5">
    <source>
        <dbReference type="ARBA" id="ARBA00023136"/>
    </source>
</evidence>
<dbReference type="InterPro" id="IPR001757">
    <property type="entry name" value="P_typ_ATPase"/>
</dbReference>
<dbReference type="Gene3D" id="3.40.1110.10">
    <property type="entry name" value="Calcium-transporting ATPase, cytoplasmic domain N"/>
    <property type="match status" value="1"/>
</dbReference>
<accession>A0A4U0PLU1</accession>
<dbReference type="SUPFAM" id="SSF56784">
    <property type="entry name" value="HAD-like"/>
    <property type="match status" value="1"/>
</dbReference>
<evidence type="ECO:0000256" key="6">
    <source>
        <dbReference type="SAM" id="Phobius"/>
    </source>
</evidence>
<keyword evidence="7" id="KW-0378">Hydrolase</keyword>
<dbReference type="GO" id="GO:0043682">
    <property type="term" value="F:P-type divalent copper transporter activity"/>
    <property type="evidence" value="ECO:0007669"/>
    <property type="project" value="TreeGrafter"/>
</dbReference>
<reference evidence="7 8" key="1">
    <citation type="submission" date="2019-04" db="EMBL/GenBank/DDBJ databases">
        <title>Chitiniphilus eburnea sp. nov., a novel chitinolytic bacterium isolated from aquaculture sludge.</title>
        <authorList>
            <person name="Sheng M."/>
        </authorList>
    </citation>
    <scope>NUCLEOTIDE SEQUENCE [LARGE SCALE GENOMIC DNA]</scope>
    <source>
        <strain evidence="7 8">HX-2-15</strain>
    </source>
</reference>
<keyword evidence="8" id="KW-1185">Reference proteome</keyword>
<feature type="non-terminal residue" evidence="7">
    <location>
        <position position="1"/>
    </location>
</feature>
<dbReference type="RefSeq" id="WP_136774330.1">
    <property type="nucleotide sequence ID" value="NZ_SUMF01000022.1"/>
</dbReference>
<dbReference type="PRINTS" id="PR00119">
    <property type="entry name" value="CATATPASE"/>
</dbReference>
<evidence type="ECO:0000313" key="8">
    <source>
        <dbReference type="Proteomes" id="UP000310016"/>
    </source>
</evidence>
<evidence type="ECO:0000256" key="3">
    <source>
        <dbReference type="ARBA" id="ARBA00022967"/>
    </source>
</evidence>
<dbReference type="GO" id="GO:0016020">
    <property type="term" value="C:membrane"/>
    <property type="evidence" value="ECO:0007669"/>
    <property type="project" value="UniProtKB-SubCell"/>
</dbReference>
<dbReference type="Gene3D" id="3.40.50.1000">
    <property type="entry name" value="HAD superfamily/HAD-like"/>
    <property type="match status" value="1"/>
</dbReference>
<evidence type="ECO:0000256" key="4">
    <source>
        <dbReference type="ARBA" id="ARBA00022989"/>
    </source>
</evidence>
<proteinExistence type="predicted"/>
<comment type="caution">
    <text evidence="7">The sequence shown here is derived from an EMBL/GenBank/DDBJ whole genome shotgun (WGS) entry which is preliminary data.</text>
</comment>
<dbReference type="PANTHER" id="PTHR43520">
    <property type="entry name" value="ATP7, ISOFORM B"/>
    <property type="match status" value="1"/>
</dbReference>
<dbReference type="OrthoDB" id="9814270at2"/>
<dbReference type="GO" id="GO:0016887">
    <property type="term" value="F:ATP hydrolysis activity"/>
    <property type="evidence" value="ECO:0007669"/>
    <property type="project" value="InterPro"/>
</dbReference>
<organism evidence="7 8">
    <name type="scientific">Chitiniphilus eburneus</name>
    <dbReference type="NCBI Taxonomy" id="2571148"/>
    <lineage>
        <taxon>Bacteria</taxon>
        <taxon>Pseudomonadati</taxon>
        <taxon>Pseudomonadota</taxon>
        <taxon>Betaproteobacteria</taxon>
        <taxon>Neisseriales</taxon>
        <taxon>Chitinibacteraceae</taxon>
        <taxon>Chitiniphilus</taxon>
    </lineage>
</organism>
<dbReference type="InterPro" id="IPR023299">
    <property type="entry name" value="ATPase_P-typ_cyto_dom_N"/>
</dbReference>
<dbReference type="InterPro" id="IPR036412">
    <property type="entry name" value="HAD-like_sf"/>
</dbReference>